<dbReference type="InterPro" id="IPR036770">
    <property type="entry name" value="Ankyrin_rpt-contain_sf"/>
</dbReference>
<dbReference type="SUPFAM" id="SSF47769">
    <property type="entry name" value="SAM/Pointed domain"/>
    <property type="match status" value="1"/>
</dbReference>
<dbReference type="PANTHER" id="PTHR24157:SF3">
    <property type="entry name" value="ANKYRIN REPEAT, SAM AND BASIC LEUCINE ZIPPER DOMAIN-CONTAINING PROTEIN 1"/>
    <property type="match status" value="1"/>
</dbReference>
<proteinExistence type="predicted"/>
<evidence type="ECO:0000256" key="2">
    <source>
        <dbReference type="SAM" id="MobiDB-lite"/>
    </source>
</evidence>
<dbReference type="STRING" id="195883.A0A482X3A9"/>
<dbReference type="GO" id="GO:0071546">
    <property type="term" value="C:pi-body"/>
    <property type="evidence" value="ECO:0007669"/>
    <property type="project" value="TreeGrafter"/>
</dbReference>
<evidence type="ECO:0000259" key="3">
    <source>
        <dbReference type="Pfam" id="PF00536"/>
    </source>
</evidence>
<dbReference type="Pfam" id="PF12796">
    <property type="entry name" value="Ank_2"/>
    <property type="match status" value="2"/>
</dbReference>
<dbReference type="AlphaFoldDB" id="A0A482X3A9"/>
<dbReference type="SUPFAM" id="SSF48403">
    <property type="entry name" value="Ankyrin repeat"/>
    <property type="match status" value="1"/>
</dbReference>
<feature type="repeat" description="ANK" evidence="1">
    <location>
        <begin position="79"/>
        <end position="111"/>
    </location>
</feature>
<feature type="repeat" description="ANK" evidence="1">
    <location>
        <begin position="149"/>
        <end position="181"/>
    </location>
</feature>
<dbReference type="InParanoid" id="A0A482X3A9"/>
<dbReference type="FunCoup" id="A0A482X3A9">
    <property type="interactions" value="77"/>
</dbReference>
<protein>
    <recommendedName>
        <fullName evidence="3">SAM domain-containing protein</fullName>
    </recommendedName>
</protein>
<keyword evidence="5" id="KW-1185">Reference proteome</keyword>
<dbReference type="Gene3D" id="1.25.40.20">
    <property type="entry name" value="Ankyrin repeat-containing domain"/>
    <property type="match status" value="2"/>
</dbReference>
<keyword evidence="1" id="KW-0040">ANK repeat</keyword>
<comment type="caution">
    <text evidence="4">The sequence shown here is derived from an EMBL/GenBank/DDBJ whole genome shotgun (WGS) entry which is preliminary data.</text>
</comment>
<dbReference type="Proteomes" id="UP000291343">
    <property type="component" value="Unassembled WGS sequence"/>
</dbReference>
<dbReference type="PROSITE" id="PS50297">
    <property type="entry name" value="ANK_REP_REGION"/>
    <property type="match status" value="3"/>
</dbReference>
<dbReference type="PANTHER" id="PTHR24157">
    <property type="entry name" value="ANKYRIN REPEAT, SAM AND BASIC LEUCINE ZIPPER DOMAIN-CONTAINING PROTEIN 1"/>
    <property type="match status" value="1"/>
</dbReference>
<dbReference type="OrthoDB" id="448455at2759"/>
<name>A0A482X3A9_LAOST</name>
<dbReference type="InterPro" id="IPR002110">
    <property type="entry name" value="Ankyrin_rpt"/>
</dbReference>
<reference evidence="4 5" key="1">
    <citation type="journal article" date="2017" name="Gigascience">
        <title>Genome sequence of the small brown planthopper, Laodelphax striatellus.</title>
        <authorList>
            <person name="Zhu J."/>
            <person name="Jiang F."/>
            <person name="Wang X."/>
            <person name="Yang P."/>
            <person name="Bao Y."/>
            <person name="Zhao W."/>
            <person name="Wang W."/>
            <person name="Lu H."/>
            <person name="Wang Q."/>
            <person name="Cui N."/>
            <person name="Li J."/>
            <person name="Chen X."/>
            <person name="Luo L."/>
            <person name="Yu J."/>
            <person name="Kang L."/>
            <person name="Cui F."/>
        </authorList>
    </citation>
    <scope>NUCLEOTIDE SEQUENCE [LARGE SCALE GENOMIC DNA]</scope>
    <source>
        <strain evidence="4">Lst14</strain>
    </source>
</reference>
<sequence>MARPAGYSSDDDSDFEGLYLNESDTEKDKPKFKGTSLSNDVAKPKGTLEQQLLEAVQTGNYEAVQDLLKNGAKVNYVENGWSALMYAALYSYVKILKLILENGGNAKFHRDFVTPIMVICNGLSSEDDKRECVRLIVQHGGDVNEVDRYRTSALMFAAKAGHAHLVRELIDLGARVNVVDKDGASALIYAVKDNRAEVVDVLLKAKADIKVRDRNNYSAFDYADMKNLQNLKEKLQFDVKTFSNSKYVNVMSSFTLEELLEEMPSRNRGGDLAGFPSDICQILCGMDLMSTAHVFYDNKIQLGEFLLMTDEKMKSLGVKLSYHRRKILESIRRFHMHRWLKSSIRYKPNNEKLNSIDCIKMVATVVRQLHVLQSSLMYLQQHLPREGLPEEALEILSKAAHQSQLLNSECGRIGEFATALEKRQKLVPVDLIENKPKAKSKKVIVISGIWLCAVGVVVWKKSYVMNSLQRVFVNSDGSKWAHVFN</sequence>
<dbReference type="SMART" id="SM00248">
    <property type="entry name" value="ANK"/>
    <property type="match status" value="5"/>
</dbReference>
<dbReference type="Pfam" id="PF00536">
    <property type="entry name" value="SAM_1"/>
    <property type="match status" value="1"/>
</dbReference>
<dbReference type="InterPro" id="IPR001660">
    <property type="entry name" value="SAM"/>
</dbReference>
<feature type="region of interest" description="Disordered" evidence="2">
    <location>
        <begin position="1"/>
        <end position="38"/>
    </location>
</feature>
<evidence type="ECO:0000313" key="5">
    <source>
        <dbReference type="Proteomes" id="UP000291343"/>
    </source>
</evidence>
<gene>
    <name evidence="4" type="ORF">LSTR_LSTR002421</name>
</gene>
<organism evidence="4 5">
    <name type="scientific">Laodelphax striatellus</name>
    <name type="common">Small brown planthopper</name>
    <name type="synonym">Delphax striatella</name>
    <dbReference type="NCBI Taxonomy" id="195883"/>
    <lineage>
        <taxon>Eukaryota</taxon>
        <taxon>Metazoa</taxon>
        <taxon>Ecdysozoa</taxon>
        <taxon>Arthropoda</taxon>
        <taxon>Hexapoda</taxon>
        <taxon>Insecta</taxon>
        <taxon>Pterygota</taxon>
        <taxon>Neoptera</taxon>
        <taxon>Paraneoptera</taxon>
        <taxon>Hemiptera</taxon>
        <taxon>Auchenorrhyncha</taxon>
        <taxon>Fulgoroidea</taxon>
        <taxon>Delphacidae</taxon>
        <taxon>Criomorphinae</taxon>
        <taxon>Laodelphax</taxon>
    </lineage>
</organism>
<dbReference type="SMR" id="A0A482X3A9"/>
<dbReference type="Gene3D" id="1.10.150.50">
    <property type="entry name" value="Transcription Factor, Ets-1"/>
    <property type="match status" value="1"/>
</dbReference>
<dbReference type="EMBL" id="QKKF02019433">
    <property type="protein sequence ID" value="RZF40018.1"/>
    <property type="molecule type" value="Genomic_DNA"/>
</dbReference>
<evidence type="ECO:0000256" key="1">
    <source>
        <dbReference type="PROSITE-ProRule" id="PRU00023"/>
    </source>
</evidence>
<feature type="repeat" description="ANK" evidence="1">
    <location>
        <begin position="182"/>
        <end position="214"/>
    </location>
</feature>
<dbReference type="InterPro" id="IPR013761">
    <property type="entry name" value="SAM/pointed_sf"/>
</dbReference>
<accession>A0A482X3A9</accession>
<feature type="domain" description="SAM" evidence="3">
    <location>
        <begin position="277"/>
        <end position="334"/>
    </location>
</feature>
<evidence type="ECO:0000313" key="4">
    <source>
        <dbReference type="EMBL" id="RZF40018.1"/>
    </source>
</evidence>
<dbReference type="PROSITE" id="PS50088">
    <property type="entry name" value="ANK_REPEAT"/>
    <property type="match status" value="3"/>
</dbReference>